<dbReference type="AlphaFoldDB" id="A0A7W7IVM8"/>
<dbReference type="PANTHER" id="PTHR35580">
    <property type="entry name" value="CELL SURFACE GLYCOPROTEIN (S-LAYER PROTEIN)-LIKE PROTEIN"/>
    <property type="match status" value="1"/>
</dbReference>
<dbReference type="InterPro" id="IPR026341">
    <property type="entry name" value="T9SS_type_B"/>
</dbReference>
<proteinExistence type="predicted"/>
<dbReference type="Pfam" id="PF19081">
    <property type="entry name" value="Ig_7"/>
    <property type="match status" value="2"/>
</dbReference>
<feature type="domain" description="Ig-like" evidence="2">
    <location>
        <begin position="960"/>
        <end position="1029"/>
    </location>
</feature>
<dbReference type="InterPro" id="IPR010620">
    <property type="entry name" value="SBBP_repeat"/>
</dbReference>
<dbReference type="Pfam" id="PF25778">
    <property type="entry name" value="DUF7948"/>
    <property type="match status" value="1"/>
</dbReference>
<dbReference type="SUPFAM" id="SSF101898">
    <property type="entry name" value="NHL repeat"/>
    <property type="match status" value="1"/>
</dbReference>
<dbReference type="NCBIfam" id="TIGR04131">
    <property type="entry name" value="Bac_Flav_CTERM"/>
    <property type="match status" value="1"/>
</dbReference>
<feature type="domain" description="DUF7948" evidence="3">
    <location>
        <begin position="27"/>
        <end position="263"/>
    </location>
</feature>
<feature type="domain" description="Ig-like" evidence="2">
    <location>
        <begin position="808"/>
        <end position="878"/>
    </location>
</feature>
<dbReference type="InterPro" id="IPR057708">
    <property type="entry name" value="DUF7948"/>
</dbReference>
<feature type="signal peptide" evidence="1">
    <location>
        <begin position="1"/>
        <end position="20"/>
    </location>
</feature>
<keyword evidence="5" id="KW-1185">Reference proteome</keyword>
<feature type="chain" id="PRO_5031464394" evidence="1">
    <location>
        <begin position="21"/>
        <end position="1203"/>
    </location>
</feature>
<gene>
    <name evidence="4" type="ORF">HNP37_001489</name>
</gene>
<evidence type="ECO:0000259" key="3">
    <source>
        <dbReference type="Pfam" id="PF25778"/>
    </source>
</evidence>
<evidence type="ECO:0000256" key="1">
    <source>
        <dbReference type="SAM" id="SignalP"/>
    </source>
</evidence>
<accession>A0A7W7IVM8</accession>
<comment type="caution">
    <text evidence="4">The sequence shown here is derived from an EMBL/GenBank/DDBJ whole genome shotgun (WGS) entry which is preliminary data.</text>
</comment>
<reference evidence="4 5" key="1">
    <citation type="submission" date="2020-08" db="EMBL/GenBank/DDBJ databases">
        <title>Functional genomics of gut bacteria from endangered species of beetles.</title>
        <authorList>
            <person name="Carlos-Shanley C."/>
        </authorList>
    </citation>
    <scope>NUCLEOTIDE SEQUENCE [LARGE SCALE GENOMIC DNA]</scope>
    <source>
        <strain evidence="4 5">S00142</strain>
    </source>
</reference>
<dbReference type="InterPro" id="IPR052918">
    <property type="entry name" value="Motility_Chemotaxis_Reg"/>
</dbReference>
<protein>
    <submittedName>
        <fullName evidence="4">Gliding motility-associated-like protein</fullName>
    </submittedName>
</protein>
<dbReference type="RefSeq" id="WP_184159904.1">
    <property type="nucleotide sequence ID" value="NZ_JACHLD010000002.1"/>
</dbReference>
<organism evidence="4 5">
    <name type="scientific">Flavobacterium nitrogenifigens</name>
    <dbReference type="NCBI Taxonomy" id="1617283"/>
    <lineage>
        <taxon>Bacteria</taxon>
        <taxon>Pseudomonadati</taxon>
        <taxon>Bacteroidota</taxon>
        <taxon>Flavobacteriia</taxon>
        <taxon>Flavobacteriales</taxon>
        <taxon>Flavobacteriaceae</taxon>
        <taxon>Flavobacterium</taxon>
    </lineage>
</organism>
<dbReference type="EMBL" id="JACHLD010000002">
    <property type="protein sequence ID" value="MBB4801428.1"/>
    <property type="molecule type" value="Genomic_DNA"/>
</dbReference>
<dbReference type="Pfam" id="PF13585">
    <property type="entry name" value="CHU_C"/>
    <property type="match status" value="1"/>
</dbReference>
<name>A0A7W7IVM8_9FLAO</name>
<dbReference type="InterPro" id="IPR044023">
    <property type="entry name" value="Ig_7"/>
</dbReference>
<dbReference type="Gene3D" id="2.60.40.10">
    <property type="entry name" value="Immunoglobulins"/>
    <property type="match status" value="1"/>
</dbReference>
<sequence>MKHKLLFLFLLITIPLFSQNKTQSIGFKENKGQIIDQNGKPNTAVKYLLNTNGLGVQLKKNGFSYDVYEVKKTPVVCSSTTKKIPYAIPEKDDEGKEESNLEYIFHRIDIDFLNSNSKVELITEQKSTDFDNYYNIPNKPEGIIGVHQYKQITYKNIYPNIDVVFTIPDDPKKTVEYNFVIHPKGNISDIQLKFNGAETNLVNNKIQMNVRFGKMEETLPASWIEEKGHKKEILVGYRKIKKDIYGFRSANFLRGKTVVIDPVPTRLWGTFYGGQDWTESNTLDKDDLGNIYFGGKTASVSTIATLGSHQSSASFTKYPGYITWDGYIAKFDANGNRIWATYYGGNYDDNIKSIKVSQNKDLVFCGNTNSLNNISTIGSFKENKSGSYSEMFLGKLNSNGVRQWATYYGNDNGLTFANSVSVDQQNNIYLSGATTSDEFISTPNSFKETRIDNNRFDGFLAKFDRNGNRIWGTYFGGDKDDSFEDSAIDKDGNIILVGYTLSENNIATANSYQPSYHVGDLASAGDGMIVKFDPNGQRIWSTYFGGIKSDWIYTCKIYGDNLYITGKTENNNISTPDTFEPTMKSSRSSYFAKFNLNTQKLAWLSYCQGDATSIYPKNDSEVFVTGISTYGFEIACSNAYNPVNRSFSGFILKLDGNCRKTWGTYFGTTNVVRDPIIISEGTSNIFVTGSVFSGFADYDIASPGAFIEVPNGSPSGFLIKFQDLQQSLTPSALSNSPICIGETLELKASGGTSYLWTGPNGFTSNLQNPNIPNTSAINSGEYSCTILGTDICDNVKKINVVIQNTSEPTGNINQSFCTGQNLTISNIEITGTSIKWYDALTNGSLLSETTTLENGKTYYASQTENNCESPRFGVTVSIVNTPSVPSGAPEQSFCKKENKTLNDIQIMGQNIKWFDTMMSASTLPNTTLLENNKTYYASQTVGCESDRTPILVHVYDTPLPTGNNNQQFCIDEIAIIEDLNINGTALKWYDSALNGNLLSETTLLQNAVYYVSQTLNNCESERLAITVKIQDTQIPSSDSPQQFCIQKNAKISDIDIIGQNIKWYESSSSTNNLFESTSLEDGVTYYASQTISNCESDRVPVTINILATIDQNCINLVDELPYPKFFTPNEDGFNDTWTINPSYLAPNSSIRIFNRYGKLLKELAPNTAWDGTFIGHLQPATDYWFTVTRINGTEFRGHFTLKR</sequence>
<keyword evidence="1" id="KW-0732">Signal</keyword>
<evidence type="ECO:0000259" key="2">
    <source>
        <dbReference type="Pfam" id="PF19081"/>
    </source>
</evidence>
<evidence type="ECO:0000313" key="4">
    <source>
        <dbReference type="EMBL" id="MBB4801428.1"/>
    </source>
</evidence>
<dbReference type="InterPro" id="IPR013783">
    <property type="entry name" value="Ig-like_fold"/>
</dbReference>
<dbReference type="Pfam" id="PF06739">
    <property type="entry name" value="SBBP"/>
    <property type="match status" value="1"/>
</dbReference>
<dbReference type="Proteomes" id="UP000561681">
    <property type="component" value="Unassembled WGS sequence"/>
</dbReference>
<evidence type="ECO:0000313" key="5">
    <source>
        <dbReference type="Proteomes" id="UP000561681"/>
    </source>
</evidence>
<dbReference type="PANTHER" id="PTHR35580:SF1">
    <property type="entry name" value="PHYTASE-LIKE DOMAIN-CONTAINING PROTEIN"/>
    <property type="match status" value="1"/>
</dbReference>